<evidence type="ECO:0000313" key="1">
    <source>
        <dbReference type="EMBL" id="URD80888.1"/>
    </source>
</evidence>
<sequence length="77" mass="8730">MDDTTAILFATRKGSHLELIEYLARKGASITAMTKAGQTPTDSVSTEEVRALLVECKQPLTKWLDFVIRDNRIRYMI</sequence>
<dbReference type="AlphaFoldDB" id="A0A9E7EPH6"/>
<keyword evidence="2" id="KW-1185">Reference proteome</keyword>
<evidence type="ECO:0000313" key="2">
    <source>
        <dbReference type="Proteomes" id="UP001055439"/>
    </source>
</evidence>
<name>A0A9E7EPH6_9LILI</name>
<protein>
    <submittedName>
        <fullName evidence="1">Ankyrin repeat</fullName>
    </submittedName>
</protein>
<dbReference type="InterPro" id="IPR036770">
    <property type="entry name" value="Ankyrin_rpt-contain_sf"/>
</dbReference>
<proteinExistence type="predicted"/>
<organism evidence="1 2">
    <name type="scientific">Musa troglodytarum</name>
    <name type="common">fe'i banana</name>
    <dbReference type="NCBI Taxonomy" id="320322"/>
    <lineage>
        <taxon>Eukaryota</taxon>
        <taxon>Viridiplantae</taxon>
        <taxon>Streptophyta</taxon>
        <taxon>Embryophyta</taxon>
        <taxon>Tracheophyta</taxon>
        <taxon>Spermatophyta</taxon>
        <taxon>Magnoliopsida</taxon>
        <taxon>Liliopsida</taxon>
        <taxon>Zingiberales</taxon>
        <taxon>Musaceae</taxon>
        <taxon>Musa</taxon>
    </lineage>
</organism>
<dbReference type="EMBL" id="CP097503">
    <property type="protein sequence ID" value="URD80888.1"/>
    <property type="molecule type" value="Genomic_DNA"/>
</dbReference>
<dbReference type="SUPFAM" id="SSF48403">
    <property type="entry name" value="Ankyrin repeat"/>
    <property type="match status" value="1"/>
</dbReference>
<reference evidence="1" key="1">
    <citation type="submission" date="2022-05" db="EMBL/GenBank/DDBJ databases">
        <title>The Musa troglodytarum L. genome provides insights into the mechanism of non-climacteric behaviour and enrichment of carotenoids.</title>
        <authorList>
            <person name="Wang J."/>
        </authorList>
    </citation>
    <scope>NUCLEOTIDE SEQUENCE</scope>
    <source>
        <tissue evidence="1">Leaf</tissue>
    </source>
</reference>
<accession>A0A9E7EPH6</accession>
<dbReference type="Proteomes" id="UP001055439">
    <property type="component" value="Chromosome 10"/>
</dbReference>
<dbReference type="OrthoDB" id="539213at2759"/>
<dbReference type="Gene3D" id="1.25.40.20">
    <property type="entry name" value="Ankyrin repeat-containing domain"/>
    <property type="match status" value="1"/>
</dbReference>
<gene>
    <name evidence="1" type="ORF">MUK42_02491</name>
</gene>